<gene>
    <name evidence="1" type="ORF">BDN72DRAFT_220827</name>
</gene>
<sequence length="409" mass="46208">MTYPVQHPLFPPEVERFIFEYAAAYSLEDARRLLTVAKRVLGWIEPVIFRVLAFQEEGHWPPLKRFVNGPVVETFKKHGKHVQSLLIGESFPDDETVMKYVTSCPNLVDLGLWERERLSRGLLEKITKKKLKRLSMVLRWIIDDVDWEGPRGGDGTDRNDASGRDGLVRSTGDLTKNSGKRIDRYSRMCKKVDIVAWKRSLTHLELLDEIDSWNDWRCVFRGLTSLTHLSLPGACDGVMEVIDGVLVECMRLKVLVLAEPLSDDASSSSGDDQGAHNEGESVSAAGESGDTKADEIEGRPAKRESTALPEEETIPEKRSSPQMQKNLVDEGMLPKHRKLSYGGEDPRVVAIDCHFFVEWLRRAVGKRDLWAIAEEIVRKRQRELDENRAGDNSKDGKENYTSGASSPPR</sequence>
<dbReference type="EMBL" id="ML208453">
    <property type="protein sequence ID" value="TFK64973.1"/>
    <property type="molecule type" value="Genomic_DNA"/>
</dbReference>
<organism evidence="1 2">
    <name type="scientific">Pluteus cervinus</name>
    <dbReference type="NCBI Taxonomy" id="181527"/>
    <lineage>
        <taxon>Eukaryota</taxon>
        <taxon>Fungi</taxon>
        <taxon>Dikarya</taxon>
        <taxon>Basidiomycota</taxon>
        <taxon>Agaricomycotina</taxon>
        <taxon>Agaricomycetes</taxon>
        <taxon>Agaricomycetidae</taxon>
        <taxon>Agaricales</taxon>
        <taxon>Pluteineae</taxon>
        <taxon>Pluteaceae</taxon>
        <taxon>Pluteus</taxon>
    </lineage>
</organism>
<keyword evidence="2" id="KW-1185">Reference proteome</keyword>
<accession>A0ACD3AGF6</accession>
<reference evidence="1 2" key="1">
    <citation type="journal article" date="2019" name="Nat. Ecol. Evol.">
        <title>Megaphylogeny resolves global patterns of mushroom evolution.</title>
        <authorList>
            <person name="Varga T."/>
            <person name="Krizsan K."/>
            <person name="Foldi C."/>
            <person name="Dima B."/>
            <person name="Sanchez-Garcia M."/>
            <person name="Sanchez-Ramirez S."/>
            <person name="Szollosi G.J."/>
            <person name="Szarkandi J.G."/>
            <person name="Papp V."/>
            <person name="Albert L."/>
            <person name="Andreopoulos W."/>
            <person name="Angelini C."/>
            <person name="Antonin V."/>
            <person name="Barry K.W."/>
            <person name="Bougher N.L."/>
            <person name="Buchanan P."/>
            <person name="Buyck B."/>
            <person name="Bense V."/>
            <person name="Catcheside P."/>
            <person name="Chovatia M."/>
            <person name="Cooper J."/>
            <person name="Damon W."/>
            <person name="Desjardin D."/>
            <person name="Finy P."/>
            <person name="Geml J."/>
            <person name="Haridas S."/>
            <person name="Hughes K."/>
            <person name="Justo A."/>
            <person name="Karasinski D."/>
            <person name="Kautmanova I."/>
            <person name="Kiss B."/>
            <person name="Kocsube S."/>
            <person name="Kotiranta H."/>
            <person name="LaButti K.M."/>
            <person name="Lechner B.E."/>
            <person name="Liimatainen K."/>
            <person name="Lipzen A."/>
            <person name="Lukacs Z."/>
            <person name="Mihaltcheva S."/>
            <person name="Morgado L.N."/>
            <person name="Niskanen T."/>
            <person name="Noordeloos M.E."/>
            <person name="Ohm R.A."/>
            <person name="Ortiz-Santana B."/>
            <person name="Ovrebo C."/>
            <person name="Racz N."/>
            <person name="Riley R."/>
            <person name="Savchenko A."/>
            <person name="Shiryaev A."/>
            <person name="Soop K."/>
            <person name="Spirin V."/>
            <person name="Szebenyi C."/>
            <person name="Tomsovsky M."/>
            <person name="Tulloss R.E."/>
            <person name="Uehling J."/>
            <person name="Grigoriev I.V."/>
            <person name="Vagvolgyi C."/>
            <person name="Papp T."/>
            <person name="Martin F.M."/>
            <person name="Miettinen O."/>
            <person name="Hibbett D.S."/>
            <person name="Nagy L.G."/>
        </authorList>
    </citation>
    <scope>NUCLEOTIDE SEQUENCE [LARGE SCALE GENOMIC DNA]</scope>
    <source>
        <strain evidence="1 2">NL-1719</strain>
    </source>
</reference>
<name>A0ACD3AGF6_9AGAR</name>
<evidence type="ECO:0000313" key="2">
    <source>
        <dbReference type="Proteomes" id="UP000308600"/>
    </source>
</evidence>
<dbReference type="Proteomes" id="UP000308600">
    <property type="component" value="Unassembled WGS sequence"/>
</dbReference>
<protein>
    <submittedName>
        <fullName evidence="1">Uncharacterized protein</fullName>
    </submittedName>
</protein>
<evidence type="ECO:0000313" key="1">
    <source>
        <dbReference type="EMBL" id="TFK64973.1"/>
    </source>
</evidence>
<proteinExistence type="predicted"/>